<gene>
    <name evidence="2" type="ORF">TRAES_3BF087200010CFD_c1</name>
</gene>
<dbReference type="AlphaFoldDB" id="A0A7G2IGF8"/>
<feature type="region of interest" description="Disordered" evidence="1">
    <location>
        <begin position="1"/>
        <end position="83"/>
    </location>
</feature>
<proteinExistence type="predicted"/>
<evidence type="ECO:0000313" key="2">
    <source>
        <dbReference type="EMBL" id="CDJ26424.1"/>
    </source>
</evidence>
<accession>A0A7G2IGF8</accession>
<sequence>MATPHAHFAPYPDLPLSATLLPSPPPPSPPSTSTLSTGLPHPATSRPAGAGFGTGVAPPSATRTRGRRCHGFPQPHGPRGMMLMALRPRPPTIPPALWATEAAAHEVLLRLHPTEEAERRRHRVVDYAKNLIGCEVMTSQGLFSTSGDLCDA</sequence>
<organism evidence="2">
    <name type="scientific">Triticum aestivum</name>
    <name type="common">Wheat</name>
    <dbReference type="NCBI Taxonomy" id="4565"/>
    <lineage>
        <taxon>Eukaryota</taxon>
        <taxon>Viridiplantae</taxon>
        <taxon>Streptophyta</taxon>
        <taxon>Embryophyta</taxon>
        <taxon>Tracheophyta</taxon>
        <taxon>Spermatophyta</taxon>
        <taxon>Magnoliopsida</taxon>
        <taxon>Liliopsida</taxon>
        <taxon>Poales</taxon>
        <taxon>Poaceae</taxon>
        <taxon>BOP clade</taxon>
        <taxon>Pooideae</taxon>
        <taxon>Triticodae</taxon>
        <taxon>Triticeae</taxon>
        <taxon>Triticinae</taxon>
        <taxon>Triticum</taxon>
    </lineage>
</organism>
<evidence type="ECO:0000256" key="1">
    <source>
        <dbReference type="SAM" id="MobiDB-lite"/>
    </source>
</evidence>
<reference evidence="2" key="1">
    <citation type="journal article" date="2014" name="Science">
        <title>Structural and functional partitioning of bread wheat chromosome 3B.</title>
        <authorList>
            <person name="Choulet F."/>
            <person name="Alberti A."/>
            <person name="Theil S."/>
            <person name="Glover N."/>
            <person name="Barbe V."/>
            <person name="Daron J."/>
            <person name="Pingault L."/>
            <person name="Sourdille P."/>
            <person name="Couloux A."/>
            <person name="Paux E."/>
            <person name="Leroy P."/>
            <person name="Mangenot S."/>
            <person name="Guilhot N."/>
            <person name="Le Gouis J."/>
            <person name="Balfourier F."/>
            <person name="Alaux M."/>
            <person name="Jamilloux V."/>
            <person name="Poulain J."/>
            <person name="Durand C."/>
            <person name="Bellec A."/>
            <person name="Gaspin C."/>
            <person name="Safar J."/>
            <person name="Dolezel J."/>
            <person name="Rogers J."/>
            <person name="Vandepoele K."/>
            <person name="Aury J.M."/>
            <person name="Mayer K."/>
            <person name="Berges H."/>
            <person name="Quesneville H."/>
            <person name="Wincker P."/>
            <person name="Feuillet C."/>
        </authorList>
    </citation>
    <scope>NUCLEOTIDE SEQUENCE [LARGE SCALE GENOMIC DNA]</scope>
</reference>
<dbReference type="EMBL" id="CBUC010000133">
    <property type="protein sequence ID" value="CDJ26424.1"/>
    <property type="molecule type" value="Genomic_DNA"/>
</dbReference>
<comment type="caution">
    <text evidence="2">The sequence shown here is derived from an EMBL/GenBank/DDBJ whole genome shotgun (WGS) entry which is preliminary data.</text>
</comment>
<protein>
    <submittedName>
        <fullName evidence="2">(bread wheat) hypothetical protein</fullName>
    </submittedName>
</protein>
<feature type="compositionally biased region" description="Low complexity" evidence="1">
    <location>
        <begin position="31"/>
        <end position="42"/>
    </location>
</feature>
<name>A0A7G2IGF8_WHEAT</name>